<dbReference type="EMBL" id="MU826871">
    <property type="protein sequence ID" value="KAJ7370191.1"/>
    <property type="molecule type" value="Genomic_DNA"/>
</dbReference>
<accession>A0A9W9YVM4</accession>
<dbReference type="InterPro" id="IPR027417">
    <property type="entry name" value="P-loop_NTPase"/>
</dbReference>
<dbReference type="OrthoDB" id="5988799at2759"/>
<proteinExistence type="predicted"/>
<sequence length="100" mass="11547">MEKISLKQLLSLRSEGSIDNEVFQDMLDNPEKVLLVFDGLDEFKHHESCLEDERAQGGNSATEEMPFSALYVKLGKRRATFWSHSSKQLVDPMWYRVLQA</sequence>
<dbReference type="Gene3D" id="3.40.50.300">
    <property type="entry name" value="P-loop containing nucleotide triphosphate hydrolases"/>
    <property type="match status" value="1"/>
</dbReference>
<dbReference type="Proteomes" id="UP001163046">
    <property type="component" value="Unassembled WGS sequence"/>
</dbReference>
<keyword evidence="2" id="KW-1185">Reference proteome</keyword>
<evidence type="ECO:0000313" key="2">
    <source>
        <dbReference type="Proteomes" id="UP001163046"/>
    </source>
</evidence>
<reference evidence="1" key="1">
    <citation type="submission" date="2023-01" db="EMBL/GenBank/DDBJ databases">
        <title>Genome assembly of the deep-sea coral Lophelia pertusa.</title>
        <authorList>
            <person name="Herrera S."/>
            <person name="Cordes E."/>
        </authorList>
    </citation>
    <scope>NUCLEOTIDE SEQUENCE</scope>
    <source>
        <strain evidence="1">USNM1676648</strain>
        <tissue evidence="1">Polyp</tissue>
    </source>
</reference>
<protein>
    <submittedName>
        <fullName evidence="1">NLR, CARD domain containing 5</fullName>
    </submittedName>
</protein>
<evidence type="ECO:0000313" key="1">
    <source>
        <dbReference type="EMBL" id="KAJ7370191.1"/>
    </source>
</evidence>
<name>A0A9W9YVM4_9CNID</name>
<gene>
    <name evidence="1" type="primary">NLRC5_10</name>
    <name evidence="1" type="ORF">OS493_033816</name>
</gene>
<comment type="caution">
    <text evidence="1">The sequence shown here is derived from an EMBL/GenBank/DDBJ whole genome shotgun (WGS) entry which is preliminary data.</text>
</comment>
<organism evidence="1 2">
    <name type="scientific">Desmophyllum pertusum</name>
    <dbReference type="NCBI Taxonomy" id="174260"/>
    <lineage>
        <taxon>Eukaryota</taxon>
        <taxon>Metazoa</taxon>
        <taxon>Cnidaria</taxon>
        <taxon>Anthozoa</taxon>
        <taxon>Hexacorallia</taxon>
        <taxon>Scleractinia</taxon>
        <taxon>Caryophylliina</taxon>
        <taxon>Caryophylliidae</taxon>
        <taxon>Desmophyllum</taxon>
    </lineage>
</organism>
<dbReference type="AlphaFoldDB" id="A0A9W9YVM4"/>